<evidence type="ECO:0000256" key="1">
    <source>
        <dbReference type="SAM" id="MobiDB-lite"/>
    </source>
</evidence>
<dbReference type="EMBL" id="LSRX01001889">
    <property type="protein sequence ID" value="OLP76913.1"/>
    <property type="molecule type" value="Genomic_DNA"/>
</dbReference>
<gene>
    <name evidence="2" type="ORF">AK812_SmicGene43092</name>
</gene>
<feature type="region of interest" description="Disordered" evidence="1">
    <location>
        <begin position="607"/>
        <end position="630"/>
    </location>
</feature>
<feature type="region of interest" description="Disordered" evidence="1">
    <location>
        <begin position="1019"/>
        <end position="1039"/>
    </location>
</feature>
<evidence type="ECO:0000313" key="3">
    <source>
        <dbReference type="Proteomes" id="UP000186817"/>
    </source>
</evidence>
<sequence>EDNDEIPPGESHVVEAYSDSDWGSLKTPEKDWVRENTICIGTVKTVLSVADLNTKKLTYARRAFLMYFLSQVEYTEGEDIVHTGVYEYERYEQEKKLKEYVSSGQVKDLIRLIQVFSVIKPVTAAVWIKEEDLQSQYSGSVEAMEEVKYSRSEVMMLMTLLVLAIPYIVMAVRKVYSEWTRINMIGKEKVRAEGVAEQQWSQYGKSKKEPTYEDMIVAKPEELTFGQVVCPTVGRPSLEQFLERRRPRTDAKLLTRLLQEGQPEEECIASIPQSSPVEPIVRRFWDLVMYAIALNDGTHLLHLRKAAEKFLSIALATPSDRNMRPPSLQEIVEADRALWIGVASIQADQGWSLADALAEMIFARPDVYSALAPRLKPHTLPAPPAASGANKRKQPVLQPPPPHKQALLRESPDLDDRFESGKSVSAGLFFRFKPGARKICVSHPSSVRAVNRLIRALAPDHFFSSFVIISGVHSPRHQDSMNACASNVVFPLTSFTGGELRVSKVGDTAGQGPLAAQFVDLPVASGPVSFNARDCPHEVLPSQGLRVVVAAYTLQAALHIDSYPELRASLTALAFPLPPVDFVYSPEALDPRALPLSPGQRALLPSPMAAIGSSAPSDSASTNAHPRDGSSTVDALLGSCHLSSPTPRLFLDLFAGARAPVTSAMQSLRRDCFPPVDLIIDASRDILDDAFFDLLCRIADSGLVGAALAAPVCSKHSILRLRPGGPKPLRDFEHPTGRPDLNWDDSTQLQESALLHDRTRHLLSRVSASGGLIILENPASSLTFHDPLMMSWIESEAQTCIEKPVGPPMSEIVEHIFRWGPKPTGSNARQCEKSLQEPRKIFSSLLRVNLYACAWQSAESHPDIVQALLEEELQEVALGRLGLVLAWPTHLPIRINAALAGMAYVHQWNTFLDTGMTWPTNLVVSKEVAFEEPISFRAPGRQETETIGIIFKAEIKFSTKDNIANAIVVHGCQNKNKRERSVEDGDAMSSNEQERKGPRTKKPGTVEVEIFIEASSRKASKSPSSLVRRQATESAPMPLARDVDVSAPSELGAADLTLERATQSHQQETLRNNLPVLSPTGQSQRPPEAVSNQIMEQLMHAEERMRIFHQEDILRHEAIVMNLTAKLDELMQEDQGSTNVWRARHLPQEAEIVHQVAYDAAYRVPFILQHFADLKVIKDGINVSVGIITEDRKGNRFNMSTSAATTVLLVNFFNEALVVNNRESLTDEVYATRDMDFLKLYQEYCCRFPIANQGFLSEDEIVDVAKMSSIRFAKSIAYGIKMHNVDIDAKTWPDGEKPPYINVFDVVLQACKPLGPNIEQPMAFAASYMQGLLQVMDRSVRGNHNDEDVNMNIDNEATAAERQRENALRATKEMRRSLAIGGSADATTLRTQITFLCSDFEMYASNKQTIFPLSSALLDKGWNSLTRIAPTKFKPVDFAKSERVLDILKEKIQALPEDLRSTTTMHIHLCLEAVVFENLAIMLHESSVDARSNMESTLKRVYVQHIAEILKLVPRPPIVMINHDKRFFACAHKTLRRREDVVGYDAVGAYLALELRMRGCVVVHGSSFWCKMVNSLRQSDNGTHVLSSDKVLETEPHLHHHKAFAIYEKQLFARR</sequence>
<feature type="region of interest" description="Disordered" evidence="1">
    <location>
        <begin position="976"/>
        <end position="1005"/>
    </location>
</feature>
<dbReference type="OrthoDB" id="10314096at2759"/>
<dbReference type="Proteomes" id="UP000186817">
    <property type="component" value="Unassembled WGS sequence"/>
</dbReference>
<feature type="region of interest" description="Disordered" evidence="1">
    <location>
        <begin position="379"/>
        <end position="408"/>
    </location>
</feature>
<feature type="region of interest" description="Disordered" evidence="1">
    <location>
        <begin position="1061"/>
        <end position="1087"/>
    </location>
</feature>
<feature type="compositionally biased region" description="Polar residues" evidence="1">
    <location>
        <begin position="614"/>
        <end position="630"/>
    </location>
</feature>
<name>A0A1Q9C1W0_SYMMI</name>
<accession>A0A1Q9C1W0</accession>
<evidence type="ECO:0000313" key="2">
    <source>
        <dbReference type="EMBL" id="OLP76913.1"/>
    </source>
</evidence>
<feature type="compositionally biased region" description="Polar residues" evidence="1">
    <location>
        <begin position="1061"/>
        <end position="1072"/>
    </location>
</feature>
<comment type="caution">
    <text evidence="2">The sequence shown here is derived from an EMBL/GenBank/DDBJ whole genome shotgun (WGS) entry which is preliminary data.</text>
</comment>
<proteinExistence type="predicted"/>
<keyword evidence="3" id="KW-1185">Reference proteome</keyword>
<organism evidence="2 3">
    <name type="scientific">Symbiodinium microadriaticum</name>
    <name type="common">Dinoflagellate</name>
    <name type="synonym">Zooxanthella microadriatica</name>
    <dbReference type="NCBI Taxonomy" id="2951"/>
    <lineage>
        <taxon>Eukaryota</taxon>
        <taxon>Sar</taxon>
        <taxon>Alveolata</taxon>
        <taxon>Dinophyceae</taxon>
        <taxon>Suessiales</taxon>
        <taxon>Symbiodiniaceae</taxon>
        <taxon>Symbiodinium</taxon>
    </lineage>
</organism>
<reference evidence="2 3" key="1">
    <citation type="submission" date="2016-02" db="EMBL/GenBank/DDBJ databases">
        <title>Genome analysis of coral dinoflagellate symbionts highlights evolutionary adaptations to a symbiotic lifestyle.</title>
        <authorList>
            <person name="Aranda M."/>
            <person name="Li Y."/>
            <person name="Liew Y.J."/>
            <person name="Baumgarten S."/>
            <person name="Simakov O."/>
            <person name="Wilson M."/>
            <person name="Piel J."/>
            <person name="Ashoor H."/>
            <person name="Bougouffa S."/>
            <person name="Bajic V.B."/>
            <person name="Ryu T."/>
            <person name="Ravasi T."/>
            <person name="Bayer T."/>
            <person name="Micklem G."/>
            <person name="Kim H."/>
            <person name="Bhak J."/>
            <person name="Lajeunesse T.C."/>
            <person name="Voolstra C.R."/>
        </authorList>
    </citation>
    <scope>NUCLEOTIDE SEQUENCE [LARGE SCALE GENOMIC DNA]</scope>
    <source>
        <strain evidence="2 3">CCMP2467</strain>
    </source>
</reference>
<feature type="non-terminal residue" evidence="2">
    <location>
        <position position="1"/>
    </location>
</feature>
<protein>
    <submittedName>
        <fullName evidence="2">Uncharacterized protein</fullName>
    </submittedName>
</protein>